<dbReference type="AlphaFoldDB" id="A4B9Y6"/>
<dbReference type="PANTHER" id="PTHR48107:SF7">
    <property type="entry name" value="RE15974P"/>
    <property type="match status" value="1"/>
</dbReference>
<dbReference type="PRINTS" id="PR00081">
    <property type="entry name" value="GDHRDH"/>
</dbReference>
<keyword evidence="2" id="KW-0560">Oxidoreductase</keyword>
<name>A4B9Y6_9GAMM</name>
<gene>
    <name evidence="3" type="ORF">MED297_21157</name>
</gene>
<dbReference type="Proteomes" id="UP000005953">
    <property type="component" value="Unassembled WGS sequence"/>
</dbReference>
<evidence type="ECO:0000256" key="1">
    <source>
        <dbReference type="ARBA" id="ARBA00006484"/>
    </source>
</evidence>
<keyword evidence="4" id="KW-1185">Reference proteome</keyword>
<organism evidence="3 4">
    <name type="scientific">Reinekea blandensis MED297</name>
    <dbReference type="NCBI Taxonomy" id="314283"/>
    <lineage>
        <taxon>Bacteria</taxon>
        <taxon>Pseudomonadati</taxon>
        <taxon>Pseudomonadota</taxon>
        <taxon>Gammaproteobacteria</taxon>
        <taxon>Oceanospirillales</taxon>
        <taxon>Saccharospirillaceae</taxon>
        <taxon>Reinekea</taxon>
    </lineage>
</organism>
<sequence>MTESQPSPTPIALVTGASRGIGAATAVQLARAGYAVIVNYHQNTAAAYEVRDRIAEFGGTAWAIQADVSKESEVTALFEQIDSLPGTLKVLVNNVGVLKQQSRLADISVERFTQVLNTNVLSCFLCCRAAVRRMSTRHGGQGGAIVNVSSGASKSGSPNEYVDYAASKGAIDSLTRGLALEVADEGIRVNAVRPGLIYTEIHADGGEPGRVDRLAERIPMKRGGRPSEVAEAIVWLASDASSFVTGSFIDPSGGL</sequence>
<dbReference type="PRINTS" id="PR00080">
    <property type="entry name" value="SDRFAMILY"/>
</dbReference>
<proteinExistence type="inferred from homology"/>
<dbReference type="STRING" id="314283.MED297_21157"/>
<accession>A4B9Y6</accession>
<dbReference type="InterPro" id="IPR002347">
    <property type="entry name" value="SDR_fam"/>
</dbReference>
<dbReference type="GO" id="GO:0016614">
    <property type="term" value="F:oxidoreductase activity, acting on CH-OH group of donors"/>
    <property type="evidence" value="ECO:0007669"/>
    <property type="project" value="UniProtKB-ARBA"/>
</dbReference>
<dbReference type="RefSeq" id="WP_008045091.1">
    <property type="nucleotide sequence ID" value="NZ_CH724151.1"/>
</dbReference>
<dbReference type="FunFam" id="3.40.50.720:FF:000084">
    <property type="entry name" value="Short-chain dehydrogenase reductase"/>
    <property type="match status" value="1"/>
</dbReference>
<dbReference type="InterPro" id="IPR036291">
    <property type="entry name" value="NAD(P)-bd_dom_sf"/>
</dbReference>
<dbReference type="PANTHER" id="PTHR48107">
    <property type="entry name" value="NADPH-DEPENDENT ALDEHYDE REDUCTASE-LIKE PROTEIN, CHLOROPLASTIC-RELATED"/>
    <property type="match status" value="1"/>
</dbReference>
<evidence type="ECO:0000313" key="4">
    <source>
        <dbReference type="Proteomes" id="UP000005953"/>
    </source>
</evidence>
<dbReference type="SUPFAM" id="SSF51735">
    <property type="entry name" value="NAD(P)-binding Rossmann-fold domains"/>
    <property type="match status" value="1"/>
</dbReference>
<protein>
    <submittedName>
        <fullName evidence="3">Oxidoreductase, short-chain dehydrogenase/reductase family protein</fullName>
    </submittedName>
</protein>
<dbReference type="OrthoDB" id="20590at2"/>
<dbReference type="Gene3D" id="3.40.50.720">
    <property type="entry name" value="NAD(P)-binding Rossmann-like Domain"/>
    <property type="match status" value="1"/>
</dbReference>
<comment type="caution">
    <text evidence="3">The sequence shown here is derived from an EMBL/GenBank/DDBJ whole genome shotgun (WGS) entry which is preliminary data.</text>
</comment>
<evidence type="ECO:0000256" key="2">
    <source>
        <dbReference type="ARBA" id="ARBA00023002"/>
    </source>
</evidence>
<dbReference type="CDD" id="cd05233">
    <property type="entry name" value="SDR_c"/>
    <property type="match status" value="1"/>
</dbReference>
<dbReference type="EMBL" id="AAOE01000001">
    <property type="protein sequence ID" value="EAR11437.1"/>
    <property type="molecule type" value="Genomic_DNA"/>
</dbReference>
<comment type="similarity">
    <text evidence="1">Belongs to the short-chain dehydrogenases/reductases (SDR) family.</text>
</comment>
<dbReference type="HOGENOM" id="CLU_010194_1_3_6"/>
<dbReference type="Pfam" id="PF13561">
    <property type="entry name" value="adh_short_C2"/>
    <property type="match status" value="1"/>
</dbReference>
<evidence type="ECO:0000313" key="3">
    <source>
        <dbReference type="EMBL" id="EAR11437.1"/>
    </source>
</evidence>
<reference evidence="3 4" key="1">
    <citation type="submission" date="2006-02" db="EMBL/GenBank/DDBJ databases">
        <authorList>
            <person name="Pinhassi J."/>
            <person name="Pedros-Alio C."/>
            <person name="Ferriera S."/>
            <person name="Johnson J."/>
            <person name="Kravitz S."/>
            <person name="Halpern A."/>
            <person name="Remington K."/>
            <person name="Beeson K."/>
            <person name="Tran B."/>
            <person name="Rogers Y.-H."/>
            <person name="Friedman R."/>
            <person name="Venter J.C."/>
        </authorList>
    </citation>
    <scope>NUCLEOTIDE SEQUENCE [LARGE SCALE GENOMIC DNA]</scope>
    <source>
        <strain evidence="3 4">MED297</strain>
    </source>
</reference>